<accession>A0A837KQ29</accession>
<dbReference type="Proteomes" id="UP000319498">
    <property type="component" value="Unassembled WGS sequence"/>
</dbReference>
<organism evidence="2 3">
    <name type="scientific">Brevibacillus formosus</name>
    <dbReference type="NCBI Taxonomy" id="54913"/>
    <lineage>
        <taxon>Bacteria</taxon>
        <taxon>Bacillati</taxon>
        <taxon>Bacillota</taxon>
        <taxon>Bacilli</taxon>
        <taxon>Bacillales</taxon>
        <taxon>Paenibacillaceae</taxon>
        <taxon>Brevibacillus</taxon>
    </lineage>
</organism>
<evidence type="ECO:0000313" key="4">
    <source>
        <dbReference type="Proteomes" id="UP000319498"/>
    </source>
</evidence>
<protein>
    <submittedName>
        <fullName evidence="2">Uncharacterized protein</fullName>
    </submittedName>
</protein>
<name>A0A837KQ29_9BACL</name>
<evidence type="ECO:0000313" key="3">
    <source>
        <dbReference type="Proteomes" id="UP000035218"/>
    </source>
</evidence>
<dbReference type="RefSeq" id="WP_047070120.1">
    <property type="nucleotide sequence ID" value="NZ_BJOL01000006.1"/>
</dbReference>
<evidence type="ECO:0000313" key="2">
    <source>
        <dbReference type="EMBL" id="KLH99283.1"/>
    </source>
</evidence>
<reference evidence="2 3" key="1">
    <citation type="submission" date="2015-05" db="EMBL/GenBank/DDBJ databases">
        <title>Genome sequencing project for genomic taxonomy and phylogenomics of Bacillus-like bacteria.</title>
        <authorList>
            <person name="Liu B."/>
            <person name="Wang J."/>
            <person name="Zhu Y."/>
            <person name="Liu G."/>
            <person name="Chen Q."/>
            <person name="Chen Z."/>
            <person name="Lan J."/>
            <person name="Che J."/>
            <person name="Ge C."/>
            <person name="Shi H."/>
            <person name="Pan Z."/>
            <person name="Liu X."/>
        </authorList>
    </citation>
    <scope>NUCLEOTIDE SEQUENCE [LARGE SCALE GENOMIC DNA]</scope>
    <source>
        <strain evidence="2 3">DSM 9885</strain>
    </source>
</reference>
<dbReference type="Proteomes" id="UP000035218">
    <property type="component" value="Unassembled WGS sequence"/>
</dbReference>
<proteinExistence type="predicted"/>
<sequence>MMYEHIMRVGMTINDKKRGGIILGGVDPTFSSNNKKVPNISEKYIMVKTTTEELKFKVKKMDLSTSITGNLSIGINIYDSDDFIKIKSGDEVLLVLD</sequence>
<dbReference type="OrthoDB" id="2471499at2"/>
<dbReference type="AlphaFoldDB" id="A0A837KQ29"/>
<dbReference type="EMBL" id="BJOL01000006">
    <property type="protein sequence ID" value="GED57074.1"/>
    <property type="molecule type" value="Genomic_DNA"/>
</dbReference>
<gene>
    <name evidence="2" type="ORF">AA984_12285</name>
    <name evidence="1" type="ORF">BFO01nite_12060</name>
</gene>
<dbReference type="EMBL" id="LDCN01000003">
    <property type="protein sequence ID" value="KLH99283.1"/>
    <property type="molecule type" value="Genomic_DNA"/>
</dbReference>
<evidence type="ECO:0000313" key="1">
    <source>
        <dbReference type="EMBL" id="GED57074.1"/>
    </source>
</evidence>
<reference evidence="1 4" key="2">
    <citation type="submission" date="2019-06" db="EMBL/GenBank/DDBJ databases">
        <title>Whole genome shotgun sequence of Brevibacillus formosus NBRC 15716.</title>
        <authorList>
            <person name="Hosoyama A."/>
            <person name="Uohara A."/>
            <person name="Ohji S."/>
            <person name="Ichikawa N."/>
        </authorList>
    </citation>
    <scope>NUCLEOTIDE SEQUENCE [LARGE SCALE GENOMIC DNA]</scope>
    <source>
        <strain evidence="1 4">NBRC 15716</strain>
    </source>
</reference>
<keyword evidence="4" id="KW-1185">Reference proteome</keyword>
<dbReference type="GeneID" id="87585847"/>
<comment type="caution">
    <text evidence="2">The sequence shown here is derived from an EMBL/GenBank/DDBJ whole genome shotgun (WGS) entry which is preliminary data.</text>
</comment>